<dbReference type="InterPro" id="IPR036428">
    <property type="entry name" value="PCD_sf"/>
</dbReference>
<dbReference type="AlphaFoldDB" id="A0A0X3BGY2"/>
<proteinExistence type="inferred from homology"/>
<evidence type="ECO:0000313" key="6">
    <source>
        <dbReference type="Proteomes" id="UP000069850"/>
    </source>
</evidence>
<comment type="similarity">
    <text evidence="2">Belongs to the pterin-4-alpha-carbinolamine dehydratase family.</text>
</comment>
<accession>A0A0X3BGY2</accession>
<dbReference type="EC" id="4.2.1.96" evidence="3"/>
<reference evidence="5 6" key="1">
    <citation type="submission" date="2016-01" db="EMBL/GenBank/DDBJ databases">
        <authorList>
            <person name="Manzoor S."/>
        </authorList>
    </citation>
    <scope>NUCLEOTIDE SEQUENCE [LARGE SCALE GENOMIC DNA]</scope>
    <source>
        <strain evidence="5">Methanoculleus sp MAB1</strain>
    </source>
</reference>
<dbReference type="PANTHER" id="PTHR12599:SF0">
    <property type="entry name" value="PTERIN-4-ALPHA-CARBINOLAMINE DEHYDRATASE"/>
    <property type="match status" value="1"/>
</dbReference>
<evidence type="ECO:0000256" key="2">
    <source>
        <dbReference type="ARBA" id="ARBA00006472"/>
    </source>
</evidence>
<evidence type="ECO:0000313" key="5">
    <source>
        <dbReference type="EMBL" id="CVK31378.1"/>
    </source>
</evidence>
<protein>
    <recommendedName>
        <fullName evidence="3">4a-hydroxytetrahydrobiopterin dehydratase</fullName>
        <ecNumber evidence="3">4.2.1.96</ecNumber>
    </recommendedName>
</protein>
<organism evidence="5 6">
    <name type="scientific">Methanoculleus bourgensis</name>
    <dbReference type="NCBI Taxonomy" id="83986"/>
    <lineage>
        <taxon>Archaea</taxon>
        <taxon>Methanobacteriati</taxon>
        <taxon>Methanobacteriota</taxon>
        <taxon>Stenosarchaea group</taxon>
        <taxon>Methanomicrobia</taxon>
        <taxon>Methanomicrobiales</taxon>
        <taxon>Methanomicrobiaceae</taxon>
        <taxon>Methanoculleus</taxon>
    </lineage>
</organism>
<keyword evidence="4" id="KW-0456">Lyase</keyword>
<evidence type="ECO:0000256" key="1">
    <source>
        <dbReference type="ARBA" id="ARBA00001554"/>
    </source>
</evidence>
<name>A0A0X3BGY2_9EURY</name>
<dbReference type="InterPro" id="IPR001533">
    <property type="entry name" value="Pterin_deHydtase"/>
</dbReference>
<gene>
    <name evidence="5" type="primary">pcd</name>
    <name evidence="5" type="ORF">MMAB1_0161</name>
</gene>
<evidence type="ECO:0000256" key="4">
    <source>
        <dbReference type="ARBA" id="ARBA00023239"/>
    </source>
</evidence>
<comment type="catalytic activity">
    <reaction evidence="1">
        <text>(4aS,6R)-4a-hydroxy-L-erythro-5,6,7,8-tetrahydrobiopterin = (6R)-L-erythro-6,7-dihydrobiopterin + H2O</text>
        <dbReference type="Rhea" id="RHEA:11920"/>
        <dbReference type="ChEBI" id="CHEBI:15377"/>
        <dbReference type="ChEBI" id="CHEBI:15642"/>
        <dbReference type="ChEBI" id="CHEBI:43120"/>
        <dbReference type="EC" id="4.2.1.96"/>
    </reaction>
</comment>
<evidence type="ECO:0000256" key="3">
    <source>
        <dbReference type="ARBA" id="ARBA00013252"/>
    </source>
</evidence>
<dbReference type="KEGG" id="mema:MMAB1_0161"/>
<dbReference type="Pfam" id="PF01329">
    <property type="entry name" value="Pterin_4a"/>
    <property type="match status" value="1"/>
</dbReference>
<dbReference type="PANTHER" id="PTHR12599">
    <property type="entry name" value="PTERIN-4-ALPHA-CARBINOLAMINE DEHYDRATASE"/>
    <property type="match status" value="1"/>
</dbReference>
<sequence>MFPGSRGGTGAEKNLFYPPRERDQAMDLSSEPISPDVADTAPLTRREIADLLPEIPGWSLEDGRLVAQFACKEFCDAVAFFQEIARFSARESHHPDISIHKGRIVDVAWYTYAIGGLSRNDFIMAARLSEWLRCRQGGAL</sequence>
<dbReference type="Gene3D" id="3.30.1360.20">
    <property type="entry name" value="Transcriptional coactivator/pterin dehydratase"/>
    <property type="match status" value="1"/>
</dbReference>
<dbReference type="GO" id="GO:0008124">
    <property type="term" value="F:4-alpha-hydroxytetrahydrobiopterin dehydratase activity"/>
    <property type="evidence" value="ECO:0007669"/>
    <property type="project" value="UniProtKB-EC"/>
</dbReference>
<dbReference type="SUPFAM" id="SSF55248">
    <property type="entry name" value="PCD-like"/>
    <property type="match status" value="1"/>
</dbReference>
<dbReference type="EMBL" id="LT158599">
    <property type="protein sequence ID" value="CVK31378.1"/>
    <property type="molecule type" value="Genomic_DNA"/>
</dbReference>
<dbReference type="Proteomes" id="UP000069850">
    <property type="component" value="Chromosome 1"/>
</dbReference>
<dbReference type="GO" id="GO:0006729">
    <property type="term" value="P:tetrahydrobiopterin biosynthetic process"/>
    <property type="evidence" value="ECO:0007669"/>
    <property type="project" value="InterPro"/>
</dbReference>